<sequence length="608" mass="66332">MTKKPTRPLRPHPYLDNQYHLGNELSTTLVMDDSSLVQSSADTHLLSESPGTLLETEWEHTSSPQILHLCQSVTPEGHTPPIFPVTRESFSMVQSTGYNNRRSVPPNGTVTGDDGLRQITPLVPAQIAETILSPHVEALSSPNRGTPRVSENSNIIPNGRESLHQAHNNTHAHTWPPVTRANSDPYGEIISCQGDIQLPAATKSAPPTPNTTPHLEYSLRYNQNTQVCSLFVASQHTTPADSSIPTTSISPTLTDTTIQMAPDKPTPIVPDKLTPDSSIATVSKKPTPKESPSKTASTKPTLADSSTAVASSEPTPTDSSVPTDSNKPTLPAAAKASIEHENKSRRPTRGYAQAKPGPNVTVRSAHRGPSKPIANVVAKSVSKGLSKPKPGPRSRVMSEQPAIAPPCKAPELIPSAEPISLPGDPVVNLRVQGPTLDAQGNLIYADLKVRASQLFGPHLHHFCEERGKKWIQDWVFVYWFPAPKEGSPNNMAGVVLMYDHSVRGFDRPDIPLAKMHDGSVIECMNREDLMRYPGAHMHLQPTHPPSTAIPYAMLYSNYEAAFQENARLFNENNRLHAENRILRRTISEMQSPFYPGFSFPESGDGMEL</sequence>
<dbReference type="AlphaFoldDB" id="A0A9P4TQZ0"/>
<dbReference type="EMBL" id="ML986580">
    <property type="protein sequence ID" value="KAF2270053.1"/>
    <property type="molecule type" value="Genomic_DNA"/>
</dbReference>
<organism evidence="2 3">
    <name type="scientific">Lojkania enalia</name>
    <dbReference type="NCBI Taxonomy" id="147567"/>
    <lineage>
        <taxon>Eukaryota</taxon>
        <taxon>Fungi</taxon>
        <taxon>Dikarya</taxon>
        <taxon>Ascomycota</taxon>
        <taxon>Pezizomycotina</taxon>
        <taxon>Dothideomycetes</taxon>
        <taxon>Pleosporomycetidae</taxon>
        <taxon>Pleosporales</taxon>
        <taxon>Pleosporales incertae sedis</taxon>
        <taxon>Lojkania</taxon>
    </lineage>
</organism>
<comment type="caution">
    <text evidence="2">The sequence shown here is derived from an EMBL/GenBank/DDBJ whole genome shotgun (WGS) entry which is preliminary data.</text>
</comment>
<evidence type="ECO:0000256" key="1">
    <source>
        <dbReference type="SAM" id="MobiDB-lite"/>
    </source>
</evidence>
<evidence type="ECO:0000313" key="3">
    <source>
        <dbReference type="Proteomes" id="UP000800093"/>
    </source>
</evidence>
<feature type="compositionally biased region" description="Low complexity" evidence="1">
    <location>
        <begin position="237"/>
        <end position="258"/>
    </location>
</feature>
<keyword evidence="3" id="KW-1185">Reference proteome</keyword>
<gene>
    <name evidence="2" type="ORF">CC78DRAFT_189964</name>
</gene>
<protein>
    <submittedName>
        <fullName evidence="2">Uncharacterized protein</fullName>
    </submittedName>
</protein>
<evidence type="ECO:0000313" key="2">
    <source>
        <dbReference type="EMBL" id="KAF2270053.1"/>
    </source>
</evidence>
<reference evidence="3" key="1">
    <citation type="journal article" date="2020" name="Stud. Mycol.">
        <title>101 Dothideomycetes genomes: A test case for predicting lifestyles and emergence of pathogens.</title>
        <authorList>
            <person name="Haridas S."/>
            <person name="Albert R."/>
            <person name="Binder M."/>
            <person name="Bloem J."/>
            <person name="LaButti K."/>
            <person name="Salamov A."/>
            <person name="Andreopoulos B."/>
            <person name="Baker S."/>
            <person name="Barry K."/>
            <person name="Bills G."/>
            <person name="Bluhm B."/>
            <person name="Cannon C."/>
            <person name="Castanera R."/>
            <person name="Culley D."/>
            <person name="Daum C."/>
            <person name="Ezra D."/>
            <person name="Gonzalez J."/>
            <person name="Henrissat B."/>
            <person name="Kuo A."/>
            <person name="Liang C."/>
            <person name="Lipzen A."/>
            <person name="Lutzoni F."/>
            <person name="Magnuson J."/>
            <person name="Mondo S."/>
            <person name="Nolan M."/>
            <person name="Ohm R."/>
            <person name="Pangilinan J."/>
            <person name="Park H.-J."/>
            <person name="Ramirez L."/>
            <person name="Alfaro M."/>
            <person name="Sun H."/>
            <person name="Tritt A."/>
            <person name="Yoshinaga Y."/>
            <person name="Zwiers L.-H."/>
            <person name="Turgeon B."/>
            <person name="Goodwin S."/>
            <person name="Spatafora J."/>
            <person name="Crous P."/>
            <person name="Grigoriev I."/>
        </authorList>
    </citation>
    <scope>NUCLEOTIDE SEQUENCE [LARGE SCALE GENOMIC DNA]</scope>
    <source>
        <strain evidence="3">CBS 304.66</strain>
    </source>
</reference>
<name>A0A9P4TQZ0_9PLEO</name>
<dbReference type="Proteomes" id="UP000800093">
    <property type="component" value="Unassembled WGS sequence"/>
</dbReference>
<proteinExistence type="predicted"/>
<feature type="compositionally biased region" description="Polar residues" evidence="1">
    <location>
        <begin position="303"/>
        <end position="328"/>
    </location>
</feature>
<feature type="region of interest" description="Disordered" evidence="1">
    <location>
        <begin position="237"/>
        <end position="405"/>
    </location>
</feature>
<accession>A0A9P4TQZ0</accession>
<dbReference type="OrthoDB" id="3799995at2759"/>